<dbReference type="GO" id="GO:0004725">
    <property type="term" value="F:protein tyrosine phosphatase activity"/>
    <property type="evidence" value="ECO:0007669"/>
    <property type="project" value="UniProtKB-EC"/>
</dbReference>
<dbReference type="PANTHER" id="PTHR39181">
    <property type="entry name" value="TYROSINE-PROTEIN PHOSPHATASE YWQE"/>
    <property type="match status" value="1"/>
</dbReference>
<dbReference type="InterPro" id="IPR016195">
    <property type="entry name" value="Pol/histidinol_Pase-like"/>
</dbReference>
<dbReference type="InterPro" id="IPR016667">
    <property type="entry name" value="Caps_polysacc_synth_CpsB/CapC"/>
</dbReference>
<dbReference type="EC" id="3.1.3.48" evidence="2"/>
<dbReference type="Pfam" id="PF19567">
    <property type="entry name" value="CpsB_CapC"/>
    <property type="match status" value="1"/>
</dbReference>
<evidence type="ECO:0000256" key="3">
    <source>
        <dbReference type="ARBA" id="ARBA00022801"/>
    </source>
</evidence>
<comment type="catalytic activity">
    <reaction evidence="5">
        <text>O-phospho-L-tyrosyl-[protein] + H2O = L-tyrosyl-[protein] + phosphate</text>
        <dbReference type="Rhea" id="RHEA:10684"/>
        <dbReference type="Rhea" id="RHEA-COMP:10136"/>
        <dbReference type="Rhea" id="RHEA-COMP:20101"/>
        <dbReference type="ChEBI" id="CHEBI:15377"/>
        <dbReference type="ChEBI" id="CHEBI:43474"/>
        <dbReference type="ChEBI" id="CHEBI:46858"/>
        <dbReference type="ChEBI" id="CHEBI:61978"/>
        <dbReference type="EC" id="3.1.3.48"/>
    </reaction>
</comment>
<dbReference type="GO" id="GO:0030145">
    <property type="term" value="F:manganese ion binding"/>
    <property type="evidence" value="ECO:0007669"/>
    <property type="project" value="InterPro"/>
</dbReference>
<name>A0A6N3HT66_CLOSY</name>
<sequence length="243" mass="27812">MLLDKGIIDVHAHILPGVDDGCRYIGETIELLKLAYEQGVRGVIATPHYVRRHNRADADRLREKMQLLREKAAEALPEMKLYQGQEILYFDGVTEKLASGEILTLGETRYVLVEFMTGVPYNEIFLAVRSLILSGYFPVLAHIERYQCLRKSEAIDELIHAGAYMQMNYRCLSRLKGLSERNWCRKQVLEGRIHLLGTDMHRLDYRPPELAKSLEWLKKRGGEELAEKLTMENPSAILAGDSL</sequence>
<dbReference type="PANTHER" id="PTHR39181:SF1">
    <property type="entry name" value="TYROSINE-PROTEIN PHOSPHATASE YWQE"/>
    <property type="match status" value="1"/>
</dbReference>
<comment type="similarity">
    <text evidence="1">Belongs to the metallo-dependent hydrolases superfamily. CpsB/CapC family.</text>
</comment>
<organism evidence="6">
    <name type="scientific">Clostridium symbiosum</name>
    <name type="common">Bacteroides symbiosus</name>
    <dbReference type="NCBI Taxonomy" id="1512"/>
    <lineage>
        <taxon>Bacteria</taxon>
        <taxon>Bacillati</taxon>
        <taxon>Bacillota</taxon>
        <taxon>Clostridia</taxon>
        <taxon>Lachnospirales</taxon>
        <taxon>Lachnospiraceae</taxon>
        <taxon>Otoolea</taxon>
    </lineage>
</organism>
<evidence type="ECO:0000313" key="6">
    <source>
        <dbReference type="EMBL" id="VYU79952.1"/>
    </source>
</evidence>
<evidence type="ECO:0000256" key="2">
    <source>
        <dbReference type="ARBA" id="ARBA00013064"/>
    </source>
</evidence>
<protein>
    <recommendedName>
        <fullName evidence="2">protein-tyrosine-phosphatase</fullName>
        <ecNumber evidence="2">3.1.3.48</ecNumber>
    </recommendedName>
</protein>
<keyword evidence="4" id="KW-0904">Protein phosphatase</keyword>
<accession>A0A6N3HT66</accession>
<dbReference type="SUPFAM" id="SSF89550">
    <property type="entry name" value="PHP domain-like"/>
    <property type="match status" value="1"/>
</dbReference>
<dbReference type="AlphaFoldDB" id="A0A6N3HT66"/>
<evidence type="ECO:0000256" key="1">
    <source>
        <dbReference type="ARBA" id="ARBA00005750"/>
    </source>
</evidence>
<evidence type="ECO:0000256" key="4">
    <source>
        <dbReference type="ARBA" id="ARBA00022912"/>
    </source>
</evidence>
<dbReference type="Gene3D" id="3.20.20.140">
    <property type="entry name" value="Metal-dependent hydrolases"/>
    <property type="match status" value="1"/>
</dbReference>
<dbReference type="RefSeq" id="WP_156684951.1">
    <property type="nucleotide sequence ID" value="NZ_CACRUA010000077.1"/>
</dbReference>
<dbReference type="PIRSF" id="PIRSF016557">
    <property type="entry name" value="Caps_synth_CpsB"/>
    <property type="match status" value="1"/>
</dbReference>
<reference evidence="6" key="1">
    <citation type="submission" date="2019-11" db="EMBL/GenBank/DDBJ databases">
        <authorList>
            <person name="Feng L."/>
        </authorList>
    </citation>
    <scope>NUCLEOTIDE SEQUENCE</scope>
    <source>
        <strain evidence="6">CsymbiosumLFYP84</strain>
    </source>
</reference>
<proteinExistence type="inferred from homology"/>
<gene>
    <name evidence="6" type="primary">cpsB_3</name>
    <name evidence="6" type="ORF">CSLFYP84_04223</name>
</gene>
<keyword evidence="3 6" id="KW-0378">Hydrolase</keyword>
<evidence type="ECO:0000256" key="5">
    <source>
        <dbReference type="ARBA" id="ARBA00051722"/>
    </source>
</evidence>
<dbReference type="EMBL" id="CACRUA010000077">
    <property type="protein sequence ID" value="VYU79952.1"/>
    <property type="molecule type" value="Genomic_DNA"/>
</dbReference>